<name>A0A813S631_9BILA</name>
<evidence type="ECO:0000313" key="7">
    <source>
        <dbReference type="Proteomes" id="UP000663829"/>
    </source>
</evidence>
<comment type="caution">
    <text evidence="5">The sequence shown here is derived from an EMBL/GenBank/DDBJ whole genome shotgun (WGS) entry which is preliminary data.</text>
</comment>
<dbReference type="InterPro" id="IPR029058">
    <property type="entry name" value="AB_hydrolase_fold"/>
</dbReference>
<dbReference type="Proteomes" id="UP000681722">
    <property type="component" value="Unassembled WGS sequence"/>
</dbReference>
<evidence type="ECO:0000256" key="2">
    <source>
        <dbReference type="ARBA" id="ARBA00022801"/>
    </source>
</evidence>
<keyword evidence="3" id="KW-0472">Membrane</keyword>
<dbReference type="OrthoDB" id="19653at2759"/>
<evidence type="ECO:0000256" key="3">
    <source>
        <dbReference type="SAM" id="Phobius"/>
    </source>
</evidence>
<evidence type="ECO:0000256" key="1">
    <source>
        <dbReference type="ARBA" id="ARBA00005964"/>
    </source>
</evidence>
<dbReference type="EMBL" id="CAJNOQ010000347">
    <property type="protein sequence ID" value="CAF0790601.1"/>
    <property type="molecule type" value="Genomic_DNA"/>
</dbReference>
<evidence type="ECO:0000259" key="4">
    <source>
        <dbReference type="Pfam" id="PF00135"/>
    </source>
</evidence>
<proteinExistence type="inferred from homology"/>
<accession>A0A813S631</accession>
<dbReference type="Pfam" id="PF00135">
    <property type="entry name" value="COesterase"/>
    <property type="match status" value="2"/>
</dbReference>
<dbReference type="AlphaFoldDB" id="A0A813S631"/>
<dbReference type="InterPro" id="IPR002018">
    <property type="entry name" value="CarbesteraseB"/>
</dbReference>
<dbReference type="GO" id="GO:0016787">
    <property type="term" value="F:hydrolase activity"/>
    <property type="evidence" value="ECO:0007669"/>
    <property type="project" value="UniProtKB-KW"/>
</dbReference>
<feature type="transmembrane region" description="Helical" evidence="3">
    <location>
        <begin position="12"/>
        <end position="33"/>
    </location>
</feature>
<sequence length="800" mass="92629">MLITVIKNLIYYYSCTIFFCFNYYTSFIILFYFRSINAITNIKCPTYERIVDHLIFNQTLPQPCQTFINFSSFNNDDYVLKSAAYNHSNNSGPFLISSTGIYYGKRIEYNNIYIDQFLGVYYAESPLPLQKPVKKKFSYTIQNATTFGPCCMQSLLMTENLSYGSFVMKRNFDNNCLSLNIYRSDLRFGERKKAITIFSHGGSNQIGAGSLFDGSILAGEGDIIVVTMNFRLNYHGFLSSGDTRIKGNYGLWDQLLAIQWVSENAHLFGGDNTRIVLAGHSAGAGNVMLLPASPYCRGMIKRVLSQSGTGLAPWSINHRPMKLVQRFSKEFGCDHLEENRMLDCVYKLLEQKIDFYRLHLSLNIADDNPYPVIDNDFLNDTLENTLQSNAYQNIDIMTGVTLNEGLYFAEYHIAHFYSSHFSSNMKQRENVVNNNNSNNQNKFREKRLVRKEDDIILPPDIVPISAINEDEVRSLPLNDDGHPKSLEEKQKNTPDSNVYFQLDAYGVLKQFSKVNYIERYINANFLNGHCHLDNVRKRYETPGKNNITIRSRLYIDLVSDLMFNYHMVQLLNIRAKTPNVNSSTYAYIYSHKPTFKAKSLFRDHLKTLPTVVGHFAELDYVFGVPLAKDYPKIHNNVNKNWYNYSVEEQEFSRQIIRYWTNFIKTGDPNDGLPVPVQWNAYTNVNRAYIDLKLNDIQRRQNYFDSMYDFWFELYKQDKIGCSMMKTKKKNIFIILALILLIITFMLGFLIIRRHIQRKSIYRRSINSPSTIPISSHNNGVLTLNDDHTTQPLVTSFHVKT</sequence>
<keyword evidence="3" id="KW-1133">Transmembrane helix</keyword>
<evidence type="ECO:0000313" key="6">
    <source>
        <dbReference type="EMBL" id="CAF3574837.1"/>
    </source>
</evidence>
<keyword evidence="7" id="KW-1185">Reference proteome</keyword>
<dbReference type="Proteomes" id="UP000663829">
    <property type="component" value="Unassembled WGS sequence"/>
</dbReference>
<dbReference type="PROSITE" id="PS00122">
    <property type="entry name" value="CARBOXYLESTERASE_B_1"/>
    <property type="match status" value="1"/>
</dbReference>
<evidence type="ECO:0000313" key="5">
    <source>
        <dbReference type="EMBL" id="CAF0790601.1"/>
    </source>
</evidence>
<comment type="similarity">
    <text evidence="1">Belongs to the type-B carboxylesterase/lipase family.</text>
</comment>
<gene>
    <name evidence="5" type="ORF">GPM918_LOCUS2979</name>
    <name evidence="6" type="ORF">SRO942_LOCUS2979</name>
</gene>
<dbReference type="InterPro" id="IPR019826">
    <property type="entry name" value="Carboxylesterase_B_AS"/>
</dbReference>
<protein>
    <recommendedName>
        <fullName evidence="4">Carboxylesterase type B domain-containing protein</fullName>
    </recommendedName>
</protein>
<reference evidence="5" key="1">
    <citation type="submission" date="2021-02" db="EMBL/GenBank/DDBJ databases">
        <authorList>
            <person name="Nowell W R."/>
        </authorList>
    </citation>
    <scope>NUCLEOTIDE SEQUENCE</scope>
</reference>
<keyword evidence="3" id="KW-0812">Transmembrane</keyword>
<dbReference type="PANTHER" id="PTHR43903">
    <property type="entry name" value="NEUROLIGIN"/>
    <property type="match status" value="1"/>
</dbReference>
<dbReference type="Gene3D" id="3.40.50.1820">
    <property type="entry name" value="alpha/beta hydrolase"/>
    <property type="match status" value="2"/>
</dbReference>
<feature type="transmembrane region" description="Helical" evidence="3">
    <location>
        <begin position="731"/>
        <end position="751"/>
    </location>
</feature>
<dbReference type="SUPFAM" id="SSF53474">
    <property type="entry name" value="alpha/beta-Hydrolases"/>
    <property type="match status" value="1"/>
</dbReference>
<feature type="domain" description="Carboxylesterase type B" evidence="4">
    <location>
        <begin position="103"/>
        <end position="444"/>
    </location>
</feature>
<dbReference type="EMBL" id="CAJOBC010000347">
    <property type="protein sequence ID" value="CAF3574837.1"/>
    <property type="molecule type" value="Genomic_DNA"/>
</dbReference>
<keyword evidence="2" id="KW-0378">Hydrolase</keyword>
<organism evidence="5 7">
    <name type="scientific">Didymodactylos carnosus</name>
    <dbReference type="NCBI Taxonomy" id="1234261"/>
    <lineage>
        <taxon>Eukaryota</taxon>
        <taxon>Metazoa</taxon>
        <taxon>Spiralia</taxon>
        <taxon>Gnathifera</taxon>
        <taxon>Rotifera</taxon>
        <taxon>Eurotatoria</taxon>
        <taxon>Bdelloidea</taxon>
        <taxon>Philodinida</taxon>
        <taxon>Philodinidae</taxon>
        <taxon>Didymodactylos</taxon>
    </lineage>
</organism>
<feature type="domain" description="Carboxylesterase type B" evidence="4">
    <location>
        <begin position="510"/>
        <end position="710"/>
    </location>
</feature>
<dbReference type="InterPro" id="IPR051093">
    <property type="entry name" value="Neuroligin/BSAL"/>
</dbReference>